<sequence>MTSAATPLKAPPPTRRAQFKHQPQVSQQSSVFPLDYTCVVQCVSIELLHYLSGTMSTTSLPSAVLLVLTAAVSLIAAYRVQPESDRSFDEEKRTPLLDTTPLATSLLSSANEYPDYQLGVRYDEYPLIVPKKRTALLVNRLIVALKEAMRNPDRTSKSLVNNDGLSYDAHKSYLISPEDVRSMDLQRRGHGAIGEERGRKLWRCYFNAVTCF</sequence>
<gene>
    <name evidence="2" type="ORF">CALMAC_LOCUS9197</name>
</gene>
<proteinExistence type="predicted"/>
<dbReference type="OrthoDB" id="7464898at2759"/>
<reference evidence="2 3" key="1">
    <citation type="submission" date="2019-01" db="EMBL/GenBank/DDBJ databases">
        <authorList>
            <person name="Sayadi A."/>
        </authorList>
    </citation>
    <scope>NUCLEOTIDE SEQUENCE [LARGE SCALE GENOMIC DNA]</scope>
</reference>
<accession>A0A653CHM6</accession>
<evidence type="ECO:0000313" key="2">
    <source>
        <dbReference type="EMBL" id="VEN47422.1"/>
    </source>
</evidence>
<protein>
    <submittedName>
        <fullName evidence="2">Uncharacterized protein</fullName>
    </submittedName>
</protein>
<dbReference type="EMBL" id="CAACVG010007871">
    <property type="protein sequence ID" value="VEN47422.1"/>
    <property type="molecule type" value="Genomic_DNA"/>
</dbReference>
<evidence type="ECO:0000256" key="1">
    <source>
        <dbReference type="SAM" id="MobiDB-lite"/>
    </source>
</evidence>
<organism evidence="2 3">
    <name type="scientific">Callosobruchus maculatus</name>
    <name type="common">Southern cowpea weevil</name>
    <name type="synonym">Pulse bruchid</name>
    <dbReference type="NCBI Taxonomy" id="64391"/>
    <lineage>
        <taxon>Eukaryota</taxon>
        <taxon>Metazoa</taxon>
        <taxon>Ecdysozoa</taxon>
        <taxon>Arthropoda</taxon>
        <taxon>Hexapoda</taxon>
        <taxon>Insecta</taxon>
        <taxon>Pterygota</taxon>
        <taxon>Neoptera</taxon>
        <taxon>Endopterygota</taxon>
        <taxon>Coleoptera</taxon>
        <taxon>Polyphaga</taxon>
        <taxon>Cucujiformia</taxon>
        <taxon>Chrysomeloidea</taxon>
        <taxon>Chrysomelidae</taxon>
        <taxon>Bruchinae</taxon>
        <taxon>Bruchini</taxon>
        <taxon>Callosobruchus</taxon>
    </lineage>
</organism>
<dbReference type="Proteomes" id="UP000410492">
    <property type="component" value="Unassembled WGS sequence"/>
</dbReference>
<feature type="region of interest" description="Disordered" evidence="1">
    <location>
        <begin position="1"/>
        <end position="22"/>
    </location>
</feature>
<name>A0A653CHM6_CALMS</name>
<evidence type="ECO:0000313" key="3">
    <source>
        <dbReference type="Proteomes" id="UP000410492"/>
    </source>
</evidence>
<dbReference type="AlphaFoldDB" id="A0A653CHM6"/>
<keyword evidence="3" id="KW-1185">Reference proteome</keyword>